<dbReference type="InterPro" id="IPR001623">
    <property type="entry name" value="DnaJ_domain"/>
</dbReference>
<dbReference type="SMART" id="SM00271">
    <property type="entry name" value="DnaJ"/>
    <property type="match status" value="1"/>
</dbReference>
<evidence type="ECO:0000313" key="6">
    <source>
        <dbReference type="Proteomes" id="UP000178797"/>
    </source>
</evidence>
<dbReference type="Pfam" id="PF06386">
    <property type="entry name" value="GvpL_GvpF"/>
    <property type="match status" value="1"/>
</dbReference>
<evidence type="ECO:0000259" key="4">
    <source>
        <dbReference type="PROSITE" id="PS50076"/>
    </source>
</evidence>
<dbReference type="SUPFAM" id="SSF46565">
    <property type="entry name" value="Chaperone J-domain"/>
    <property type="match status" value="1"/>
</dbReference>
<evidence type="ECO:0000256" key="2">
    <source>
        <dbReference type="ARBA" id="ARBA00035108"/>
    </source>
</evidence>
<dbReference type="CDD" id="cd06257">
    <property type="entry name" value="DnaJ"/>
    <property type="match status" value="1"/>
</dbReference>
<comment type="similarity">
    <text evidence="3">Belongs to the gas vesicle GvpF/GvpL family.</text>
</comment>
<evidence type="ECO:0000256" key="1">
    <source>
        <dbReference type="ARBA" id="ARBA00022987"/>
    </source>
</evidence>
<reference evidence="5 6" key="1">
    <citation type="journal article" date="2016" name="Nat. Commun.">
        <title>Thousands of microbial genomes shed light on interconnected biogeochemical processes in an aquifer system.</title>
        <authorList>
            <person name="Anantharaman K."/>
            <person name="Brown C.T."/>
            <person name="Hug L.A."/>
            <person name="Sharon I."/>
            <person name="Castelle C.J."/>
            <person name="Probst A.J."/>
            <person name="Thomas B.C."/>
            <person name="Singh A."/>
            <person name="Wilkins M.J."/>
            <person name="Karaoz U."/>
            <person name="Brodie E.L."/>
            <person name="Williams K.H."/>
            <person name="Hubbard S.S."/>
            <person name="Banfield J.F."/>
        </authorList>
    </citation>
    <scope>NUCLEOTIDE SEQUENCE [LARGE SCALE GENOMIC DNA]</scope>
</reference>
<name>A0A1F7RVG7_9BACT</name>
<dbReference type="PROSITE" id="PS50076">
    <property type="entry name" value="DNAJ_2"/>
    <property type="match status" value="1"/>
</dbReference>
<keyword evidence="1" id="KW-0304">Gas vesicle</keyword>
<dbReference type="Gene3D" id="1.10.287.110">
    <property type="entry name" value="DnaJ domain"/>
    <property type="match status" value="1"/>
</dbReference>
<accession>A0A1F7RVG7</accession>
<dbReference type="EMBL" id="MGDE01000154">
    <property type="protein sequence ID" value="OGL45048.1"/>
    <property type="molecule type" value="Genomic_DNA"/>
</dbReference>
<feature type="domain" description="J" evidence="4">
    <location>
        <begin position="268"/>
        <end position="331"/>
    </location>
</feature>
<dbReference type="PANTHER" id="PTHR36852:SF1">
    <property type="entry name" value="PROTEIN GVPL 2"/>
    <property type="match status" value="1"/>
</dbReference>
<protein>
    <recommendedName>
        <fullName evidence="4">J domain-containing protein</fullName>
    </recommendedName>
</protein>
<dbReference type="AlphaFoldDB" id="A0A1F7RVG7"/>
<dbReference type="Pfam" id="PF00226">
    <property type="entry name" value="DnaJ"/>
    <property type="match status" value="1"/>
</dbReference>
<evidence type="ECO:0000313" key="5">
    <source>
        <dbReference type="EMBL" id="OGL45048.1"/>
    </source>
</evidence>
<sequence>MGEIGKYIYGIINSNTAISFFIPGDPFKEEKGKGYRVYTIPYENISTIVCDSEIVDYTRMSKDAVARLLVGHQQIIEKIMNVGYSVIPVRLGTFAVDETEVKDILNKGYSLIKDIVEKISDKIEIDVVATWNDFIPVLKEVGEEKEIKEFKERLLANPKEMTIDEQIKIGAMVKEALDRKREKCAEEIQKALRIFSHDFKVHEIMDDKMVINTAFLIGKEKQRDFEKEVEELNAKFTEKLNFRCVGQLPPYSFYTLEIKKMQFEEIQWARKKLDLNDFTTKDEIKKAYHRLALTSHPDKNPNKSGIEREFGEVTNAYMILLDYCRAFEQTSQVETCSFDEGELKKNAILVKVKK</sequence>
<dbReference type="GO" id="GO:0031412">
    <property type="term" value="P:gas vesicle organization"/>
    <property type="evidence" value="ECO:0007669"/>
    <property type="project" value="InterPro"/>
</dbReference>
<proteinExistence type="inferred from homology"/>
<dbReference type="GO" id="GO:0031411">
    <property type="term" value="C:gas vesicle"/>
    <property type="evidence" value="ECO:0007669"/>
    <property type="project" value="UniProtKB-SubCell"/>
</dbReference>
<dbReference type="Proteomes" id="UP000178797">
    <property type="component" value="Unassembled WGS sequence"/>
</dbReference>
<comment type="caution">
    <text evidence="5">The sequence shown here is derived from an EMBL/GenBank/DDBJ whole genome shotgun (WGS) entry which is preliminary data.</text>
</comment>
<comment type="subcellular location">
    <subcellularLocation>
        <location evidence="2">Gas vesicle</location>
    </subcellularLocation>
</comment>
<dbReference type="InterPro" id="IPR009430">
    <property type="entry name" value="GvpL/GvpF"/>
</dbReference>
<gene>
    <name evidence="5" type="ORF">A2W05_08595</name>
</gene>
<evidence type="ECO:0000256" key="3">
    <source>
        <dbReference type="ARBA" id="ARBA00035643"/>
    </source>
</evidence>
<dbReference type="InterPro" id="IPR036869">
    <property type="entry name" value="J_dom_sf"/>
</dbReference>
<dbReference type="PRINTS" id="PR00625">
    <property type="entry name" value="JDOMAIN"/>
</dbReference>
<organism evidence="5 6">
    <name type="scientific">Candidatus Schekmanbacteria bacterium RBG_16_38_10</name>
    <dbReference type="NCBI Taxonomy" id="1817879"/>
    <lineage>
        <taxon>Bacteria</taxon>
        <taxon>Candidatus Schekmaniibacteriota</taxon>
    </lineage>
</organism>
<dbReference type="PANTHER" id="PTHR36852">
    <property type="entry name" value="PROTEIN GVPL 2"/>
    <property type="match status" value="1"/>
</dbReference>